<evidence type="ECO:0000313" key="1">
    <source>
        <dbReference type="EMBL" id="ACL56432.1"/>
    </source>
</evidence>
<dbReference type="EMBL" id="CP001349">
    <property type="protein sequence ID" value="ACL56432.1"/>
    <property type="molecule type" value="Genomic_DNA"/>
</dbReference>
<dbReference type="HOGENOM" id="CLU_2789155_0_0_5"/>
<protein>
    <submittedName>
        <fullName evidence="1">Uncharacterized protein</fullName>
    </submittedName>
</protein>
<dbReference type="AlphaFoldDB" id="B8INA6"/>
<evidence type="ECO:0000313" key="2">
    <source>
        <dbReference type="Proteomes" id="UP000008207"/>
    </source>
</evidence>
<dbReference type="RefSeq" id="WP_015928128.1">
    <property type="nucleotide sequence ID" value="NC_011894.1"/>
</dbReference>
<dbReference type="Proteomes" id="UP000008207">
    <property type="component" value="Chromosome"/>
</dbReference>
<proteinExistence type="predicted"/>
<dbReference type="KEGG" id="mno:Mnod_1436"/>
<keyword evidence="2" id="KW-1185">Reference proteome</keyword>
<sequence>MSKTDFEAAARILGWHYSSDHGGWIHRDRLVPPNFDTHEVAASAEEACRISGIADAAEAERVVREHLL</sequence>
<reference evidence="1 2" key="1">
    <citation type="submission" date="2009-01" db="EMBL/GenBank/DDBJ databases">
        <title>Complete sequence of chromosome of Methylobacterium nodulans ORS 2060.</title>
        <authorList>
            <consortium name="US DOE Joint Genome Institute"/>
            <person name="Lucas S."/>
            <person name="Copeland A."/>
            <person name="Lapidus A."/>
            <person name="Glavina del Rio T."/>
            <person name="Dalin E."/>
            <person name="Tice H."/>
            <person name="Bruce D."/>
            <person name="Goodwin L."/>
            <person name="Pitluck S."/>
            <person name="Sims D."/>
            <person name="Brettin T."/>
            <person name="Detter J.C."/>
            <person name="Han C."/>
            <person name="Larimer F."/>
            <person name="Land M."/>
            <person name="Hauser L."/>
            <person name="Kyrpides N."/>
            <person name="Ivanova N."/>
            <person name="Marx C.J."/>
            <person name="Richardson P."/>
        </authorList>
    </citation>
    <scope>NUCLEOTIDE SEQUENCE [LARGE SCALE GENOMIC DNA]</scope>
    <source>
        <strain evidence="2">LMG 21967 / CNCM I-2342 / ORS 2060</strain>
    </source>
</reference>
<organism evidence="1 2">
    <name type="scientific">Methylobacterium nodulans (strain LMG 21967 / CNCM I-2342 / ORS 2060)</name>
    <dbReference type="NCBI Taxonomy" id="460265"/>
    <lineage>
        <taxon>Bacteria</taxon>
        <taxon>Pseudomonadati</taxon>
        <taxon>Pseudomonadota</taxon>
        <taxon>Alphaproteobacteria</taxon>
        <taxon>Hyphomicrobiales</taxon>
        <taxon>Methylobacteriaceae</taxon>
        <taxon>Methylobacterium</taxon>
    </lineage>
</organism>
<gene>
    <name evidence="1" type="ordered locus">Mnod_1436</name>
</gene>
<accession>B8INA6</accession>
<name>B8INA6_METNO</name>